<evidence type="ECO:0000313" key="10">
    <source>
        <dbReference type="EMBL" id="KAH9831402.1"/>
    </source>
</evidence>
<keyword evidence="4" id="KW-0349">Heme</keyword>
<dbReference type="EMBL" id="JADCUA010000026">
    <property type="protein sequence ID" value="KAH9831402.1"/>
    <property type="molecule type" value="Genomic_DNA"/>
</dbReference>
<dbReference type="InterPro" id="IPR036396">
    <property type="entry name" value="Cyt_P450_sf"/>
</dbReference>
<dbReference type="Gene3D" id="1.10.630.10">
    <property type="entry name" value="Cytochrome P450"/>
    <property type="match status" value="1"/>
</dbReference>
<keyword evidence="8" id="KW-0503">Monooxygenase</keyword>
<dbReference type="PANTHER" id="PTHR24305:SF166">
    <property type="entry name" value="CYTOCHROME P450 12A4, MITOCHONDRIAL-RELATED"/>
    <property type="match status" value="1"/>
</dbReference>
<sequence>MVCGCTVGVLTFIFRATADRMLPLSQPVNTLDGRTRSKVFVPEGTKTLIGVYKSNASKKFWGPDALEWKPQRWTQLPPTVAEAHIPGVYSHLLSFIAGKRACIGFKVSEMEMRVALAVIVTIIIFDLPENPFTWNVAAVWDPIVGRESVKPEMPLRFSMYAAQ</sequence>
<dbReference type="GeneID" id="71998400"/>
<name>A0ABQ8K3I1_9APHY</name>
<evidence type="ECO:0000256" key="7">
    <source>
        <dbReference type="ARBA" id="ARBA00023004"/>
    </source>
</evidence>
<evidence type="ECO:0000313" key="11">
    <source>
        <dbReference type="Proteomes" id="UP000814176"/>
    </source>
</evidence>
<evidence type="ECO:0000256" key="4">
    <source>
        <dbReference type="ARBA" id="ARBA00022617"/>
    </source>
</evidence>
<evidence type="ECO:0000256" key="6">
    <source>
        <dbReference type="ARBA" id="ARBA00023002"/>
    </source>
</evidence>
<keyword evidence="11" id="KW-1185">Reference proteome</keyword>
<evidence type="ECO:0000256" key="3">
    <source>
        <dbReference type="ARBA" id="ARBA00010617"/>
    </source>
</evidence>
<dbReference type="Proteomes" id="UP000814176">
    <property type="component" value="Unassembled WGS sequence"/>
</dbReference>
<evidence type="ECO:0000256" key="9">
    <source>
        <dbReference type="SAM" id="SignalP"/>
    </source>
</evidence>
<dbReference type="RefSeq" id="XP_047774529.1">
    <property type="nucleotide sequence ID" value="XM_047917668.1"/>
</dbReference>
<keyword evidence="5" id="KW-0479">Metal-binding</keyword>
<feature type="signal peptide" evidence="9">
    <location>
        <begin position="1"/>
        <end position="18"/>
    </location>
</feature>
<evidence type="ECO:0000256" key="1">
    <source>
        <dbReference type="ARBA" id="ARBA00001971"/>
    </source>
</evidence>
<reference evidence="10 11" key="1">
    <citation type="journal article" date="2021" name="Environ. Microbiol.">
        <title>Gene family expansions and transcriptome signatures uncover fungal adaptations to wood decay.</title>
        <authorList>
            <person name="Hage H."/>
            <person name="Miyauchi S."/>
            <person name="Viragh M."/>
            <person name="Drula E."/>
            <person name="Min B."/>
            <person name="Chaduli D."/>
            <person name="Navarro D."/>
            <person name="Favel A."/>
            <person name="Norest M."/>
            <person name="Lesage-Meessen L."/>
            <person name="Balint B."/>
            <person name="Merenyi Z."/>
            <person name="de Eugenio L."/>
            <person name="Morin E."/>
            <person name="Martinez A.T."/>
            <person name="Baldrian P."/>
            <person name="Stursova M."/>
            <person name="Martinez M.J."/>
            <person name="Novotny C."/>
            <person name="Magnuson J.K."/>
            <person name="Spatafora J.W."/>
            <person name="Maurice S."/>
            <person name="Pangilinan J."/>
            <person name="Andreopoulos W."/>
            <person name="LaButti K."/>
            <person name="Hundley H."/>
            <person name="Na H."/>
            <person name="Kuo A."/>
            <person name="Barry K."/>
            <person name="Lipzen A."/>
            <person name="Henrissat B."/>
            <person name="Riley R."/>
            <person name="Ahrendt S."/>
            <person name="Nagy L.G."/>
            <person name="Grigoriev I.V."/>
            <person name="Martin F."/>
            <person name="Rosso M.N."/>
        </authorList>
    </citation>
    <scope>NUCLEOTIDE SEQUENCE [LARGE SCALE GENOMIC DNA]</scope>
    <source>
        <strain evidence="10 11">CIRM-BRFM 1785</strain>
    </source>
</reference>
<comment type="cofactor">
    <cofactor evidence="1">
        <name>heme</name>
        <dbReference type="ChEBI" id="CHEBI:30413"/>
    </cofactor>
</comment>
<dbReference type="SUPFAM" id="SSF48264">
    <property type="entry name" value="Cytochrome P450"/>
    <property type="match status" value="1"/>
</dbReference>
<keyword evidence="7" id="KW-0408">Iron</keyword>
<comment type="pathway">
    <text evidence="2">Secondary metabolite biosynthesis.</text>
</comment>
<dbReference type="InterPro" id="IPR050121">
    <property type="entry name" value="Cytochrome_P450_monoxygenase"/>
</dbReference>
<dbReference type="PANTHER" id="PTHR24305">
    <property type="entry name" value="CYTOCHROME P450"/>
    <property type="match status" value="1"/>
</dbReference>
<evidence type="ECO:0000256" key="8">
    <source>
        <dbReference type="ARBA" id="ARBA00023033"/>
    </source>
</evidence>
<evidence type="ECO:0000256" key="5">
    <source>
        <dbReference type="ARBA" id="ARBA00022723"/>
    </source>
</evidence>
<gene>
    <name evidence="10" type="ORF">C8Q71DRAFT_302253</name>
</gene>
<dbReference type="InterPro" id="IPR001128">
    <property type="entry name" value="Cyt_P450"/>
</dbReference>
<feature type="chain" id="PRO_5046457742" description="Cytochrome P450" evidence="9">
    <location>
        <begin position="19"/>
        <end position="163"/>
    </location>
</feature>
<accession>A0ABQ8K3I1</accession>
<comment type="caution">
    <text evidence="10">The sequence shown here is derived from an EMBL/GenBank/DDBJ whole genome shotgun (WGS) entry which is preliminary data.</text>
</comment>
<comment type="similarity">
    <text evidence="3">Belongs to the cytochrome P450 family.</text>
</comment>
<proteinExistence type="inferred from homology"/>
<keyword evidence="9" id="KW-0732">Signal</keyword>
<dbReference type="Pfam" id="PF00067">
    <property type="entry name" value="p450"/>
    <property type="match status" value="1"/>
</dbReference>
<organism evidence="10 11">
    <name type="scientific">Rhodofomes roseus</name>
    <dbReference type="NCBI Taxonomy" id="34475"/>
    <lineage>
        <taxon>Eukaryota</taxon>
        <taxon>Fungi</taxon>
        <taxon>Dikarya</taxon>
        <taxon>Basidiomycota</taxon>
        <taxon>Agaricomycotina</taxon>
        <taxon>Agaricomycetes</taxon>
        <taxon>Polyporales</taxon>
        <taxon>Rhodofomes</taxon>
    </lineage>
</organism>
<evidence type="ECO:0000256" key="2">
    <source>
        <dbReference type="ARBA" id="ARBA00005179"/>
    </source>
</evidence>
<evidence type="ECO:0008006" key="12">
    <source>
        <dbReference type="Google" id="ProtNLM"/>
    </source>
</evidence>
<keyword evidence="6" id="KW-0560">Oxidoreductase</keyword>
<protein>
    <recommendedName>
        <fullName evidence="12">Cytochrome P450</fullName>
    </recommendedName>
</protein>